<name>A0A4Y8L027_9BACT</name>
<keyword evidence="2" id="KW-1185">Reference proteome</keyword>
<dbReference type="Gene3D" id="3.40.50.450">
    <property type="match status" value="1"/>
</dbReference>
<dbReference type="AlphaFoldDB" id="A0A4Y8L027"/>
<organism evidence="1 2">
    <name type="scientific">Dysgonomonas capnocytophagoides</name>
    <dbReference type="NCBI Taxonomy" id="45254"/>
    <lineage>
        <taxon>Bacteria</taxon>
        <taxon>Pseudomonadati</taxon>
        <taxon>Bacteroidota</taxon>
        <taxon>Bacteroidia</taxon>
        <taxon>Bacteroidales</taxon>
        <taxon>Dysgonomonadaceae</taxon>
        <taxon>Dysgonomonas</taxon>
    </lineage>
</organism>
<evidence type="ECO:0008006" key="3">
    <source>
        <dbReference type="Google" id="ProtNLM"/>
    </source>
</evidence>
<gene>
    <name evidence="1" type="ORF">E2605_11750</name>
</gene>
<comment type="caution">
    <text evidence="1">The sequence shown here is derived from an EMBL/GenBank/DDBJ whole genome shotgun (WGS) entry which is preliminary data.</text>
</comment>
<dbReference type="OrthoDB" id="1807770at2"/>
<reference evidence="1 2" key="1">
    <citation type="submission" date="2019-03" db="EMBL/GenBank/DDBJ databases">
        <title>San Antonio Military Medical Center submission to MRSN (WRAIR), pending publication.</title>
        <authorList>
            <person name="Blyth D.M."/>
            <person name="Mccarthy S.L."/>
            <person name="Schall S.E."/>
            <person name="Stam J.A."/>
            <person name="Ong A.C."/>
            <person name="Mcgann P.T."/>
        </authorList>
    </citation>
    <scope>NUCLEOTIDE SEQUENCE [LARGE SCALE GENOMIC DNA]</scope>
    <source>
        <strain evidence="1 2">MRSN571793</strain>
    </source>
</reference>
<dbReference type="Proteomes" id="UP000297861">
    <property type="component" value="Unassembled WGS sequence"/>
</dbReference>
<evidence type="ECO:0000313" key="1">
    <source>
        <dbReference type="EMBL" id="TFD95514.1"/>
    </source>
</evidence>
<evidence type="ECO:0000313" key="2">
    <source>
        <dbReference type="Proteomes" id="UP000297861"/>
    </source>
</evidence>
<sequence length="148" mass="17131">MAKIYVASSWRNNSQEDVVSFLRKQGHEVYDFKNPPHGKGGFAWSDIDPEWKEWNTEQYKEALIHPIAEYGFNSDFDGMKWADVCVMVLPCGRSANTEAGWMKGSGKTVIVYQPIMQEPELMYKIYDLVSDNLFEIDRMIKSIETHVQ</sequence>
<proteinExistence type="predicted"/>
<dbReference type="EMBL" id="SOML01000007">
    <property type="protein sequence ID" value="TFD95514.1"/>
    <property type="molecule type" value="Genomic_DNA"/>
</dbReference>
<dbReference type="RefSeq" id="WP_134436565.1">
    <property type="nucleotide sequence ID" value="NZ_SOML01000007.1"/>
</dbReference>
<dbReference type="SUPFAM" id="SSF52309">
    <property type="entry name" value="N-(deoxy)ribosyltransferase-like"/>
    <property type="match status" value="1"/>
</dbReference>
<accession>A0A4Y8L027</accession>
<protein>
    <recommendedName>
        <fullName evidence="3">Nucleoside 2-deoxyribosyltransferase</fullName>
    </recommendedName>
</protein>